<evidence type="ECO:0000256" key="6">
    <source>
        <dbReference type="ARBA" id="ARBA00022750"/>
    </source>
</evidence>
<evidence type="ECO:0000256" key="17">
    <source>
        <dbReference type="SAM" id="Coils"/>
    </source>
</evidence>
<dbReference type="GO" id="GO:0003887">
    <property type="term" value="F:DNA-directed DNA polymerase activity"/>
    <property type="evidence" value="ECO:0007669"/>
    <property type="project" value="UniProtKB-KW"/>
</dbReference>
<organism evidence="20 21">
    <name type="scientific">Trifolium subterraneum</name>
    <name type="common">Subterranean clover</name>
    <dbReference type="NCBI Taxonomy" id="3900"/>
    <lineage>
        <taxon>Eukaryota</taxon>
        <taxon>Viridiplantae</taxon>
        <taxon>Streptophyta</taxon>
        <taxon>Embryophyta</taxon>
        <taxon>Tracheophyta</taxon>
        <taxon>Spermatophyta</taxon>
        <taxon>Magnoliopsida</taxon>
        <taxon>eudicotyledons</taxon>
        <taxon>Gunneridae</taxon>
        <taxon>Pentapetalae</taxon>
        <taxon>rosids</taxon>
        <taxon>fabids</taxon>
        <taxon>Fabales</taxon>
        <taxon>Fabaceae</taxon>
        <taxon>Papilionoideae</taxon>
        <taxon>50 kb inversion clade</taxon>
        <taxon>NPAAA clade</taxon>
        <taxon>Hologalegina</taxon>
        <taxon>IRL clade</taxon>
        <taxon>Trifolieae</taxon>
        <taxon>Trifolium</taxon>
    </lineage>
</organism>
<dbReference type="FunFam" id="3.30.70.270:FF:000020">
    <property type="entry name" value="Transposon Tf2-6 polyprotein-like Protein"/>
    <property type="match status" value="1"/>
</dbReference>
<feature type="domain" description="Reverse transcriptase" evidence="19">
    <location>
        <begin position="471"/>
        <end position="650"/>
    </location>
</feature>
<dbReference type="OrthoDB" id="2013610at2759"/>
<feature type="region of interest" description="Disordered" evidence="18">
    <location>
        <begin position="1229"/>
        <end position="1257"/>
    </location>
</feature>
<dbReference type="InterPro" id="IPR000477">
    <property type="entry name" value="RT_dom"/>
</dbReference>
<dbReference type="PROSITE" id="PS50878">
    <property type="entry name" value="RT_POL"/>
    <property type="match status" value="1"/>
</dbReference>
<evidence type="ECO:0000256" key="13">
    <source>
        <dbReference type="ARBA" id="ARBA00022932"/>
    </source>
</evidence>
<keyword evidence="11" id="KW-0229">DNA integration</keyword>
<dbReference type="CDD" id="cd00303">
    <property type="entry name" value="retropepsin_like"/>
    <property type="match status" value="1"/>
</dbReference>
<evidence type="ECO:0000256" key="2">
    <source>
        <dbReference type="ARBA" id="ARBA00022679"/>
    </source>
</evidence>
<evidence type="ECO:0000256" key="3">
    <source>
        <dbReference type="ARBA" id="ARBA00022695"/>
    </source>
</evidence>
<dbReference type="InterPro" id="IPR016197">
    <property type="entry name" value="Chromo-like_dom_sf"/>
</dbReference>
<keyword evidence="12" id="KW-0695">RNA-directed DNA polymerase</keyword>
<dbReference type="AlphaFoldDB" id="A0A2Z6NQT5"/>
<dbReference type="InterPro" id="IPR056924">
    <property type="entry name" value="SH3_Tf2-1"/>
</dbReference>
<dbReference type="SUPFAM" id="SSF53098">
    <property type="entry name" value="Ribonuclease H-like"/>
    <property type="match status" value="1"/>
</dbReference>
<keyword evidence="16" id="KW-0511">Multifunctional enzyme</keyword>
<dbReference type="SUPFAM" id="SSF56672">
    <property type="entry name" value="DNA/RNA polymerases"/>
    <property type="match status" value="1"/>
</dbReference>
<dbReference type="Pfam" id="PF08284">
    <property type="entry name" value="RVP_2"/>
    <property type="match status" value="1"/>
</dbReference>
<dbReference type="GO" id="GO:0003677">
    <property type="term" value="F:DNA binding"/>
    <property type="evidence" value="ECO:0007669"/>
    <property type="project" value="UniProtKB-KW"/>
</dbReference>
<evidence type="ECO:0000256" key="4">
    <source>
        <dbReference type="ARBA" id="ARBA00022722"/>
    </source>
</evidence>
<evidence type="ECO:0000256" key="16">
    <source>
        <dbReference type="ARBA" id="ARBA00023268"/>
    </source>
</evidence>
<dbReference type="InterPro" id="IPR041577">
    <property type="entry name" value="RT_RNaseH_2"/>
</dbReference>
<dbReference type="GO" id="GO:0004519">
    <property type="term" value="F:endonuclease activity"/>
    <property type="evidence" value="ECO:0007669"/>
    <property type="project" value="UniProtKB-KW"/>
</dbReference>
<keyword evidence="4" id="KW-0540">Nuclease</keyword>
<keyword evidence="10" id="KW-0694">RNA-binding</keyword>
<evidence type="ECO:0000256" key="10">
    <source>
        <dbReference type="ARBA" id="ARBA00022884"/>
    </source>
</evidence>
<evidence type="ECO:0000256" key="8">
    <source>
        <dbReference type="ARBA" id="ARBA00022801"/>
    </source>
</evidence>
<dbReference type="GO" id="GO:0003723">
    <property type="term" value="F:RNA binding"/>
    <property type="evidence" value="ECO:0007669"/>
    <property type="project" value="UniProtKB-KW"/>
</dbReference>
<keyword evidence="8" id="KW-0378">Hydrolase</keyword>
<dbReference type="PANTHER" id="PTHR37984:SF5">
    <property type="entry name" value="PROTEIN NYNRIN-LIKE"/>
    <property type="match status" value="1"/>
</dbReference>
<dbReference type="InterPro" id="IPR001969">
    <property type="entry name" value="Aspartic_peptidase_AS"/>
</dbReference>
<dbReference type="Gene3D" id="1.10.340.70">
    <property type="match status" value="1"/>
</dbReference>
<dbReference type="Proteomes" id="UP000242715">
    <property type="component" value="Unassembled WGS sequence"/>
</dbReference>
<evidence type="ECO:0000256" key="15">
    <source>
        <dbReference type="ARBA" id="ARBA00023172"/>
    </source>
</evidence>
<dbReference type="CDD" id="cd09274">
    <property type="entry name" value="RNase_HI_RT_Ty3"/>
    <property type="match status" value="1"/>
</dbReference>
<evidence type="ECO:0000256" key="5">
    <source>
        <dbReference type="ARBA" id="ARBA00022723"/>
    </source>
</evidence>
<evidence type="ECO:0000256" key="9">
    <source>
        <dbReference type="ARBA" id="ARBA00022842"/>
    </source>
</evidence>
<sequence>MSSPPPPVPTMEETLQQILQNQQNFQQNLTNLAAEMTQMRTRLPPPGFQSSTQNELQPQQPYTPSSIKLEIPKFDGTDPLNWIFKISQFFDFHQTPDAQRLRLASFYMEGEALTWFQWLHSNGKLVSWPMLLHALELRFAPSQYEDPKGSLFKLCQTSSVKEYQAEFEALANRIIGLPAPFYLSCFISGLKPEIRREVQAFQPISLSHAISLANYKKTRLMIEPIAVPQTLSLDLIHLSSLAQFFAHPHPPLLPQLPPPPKTPTPIKRLSPQELQARREKGLCYNCDEKYAPGHRCKRTFHILIAEPDIPSTSLDLSTQLLLEPKTQPPADPLPEPDPTQISLHALLGHSKPQTLRFLGHINKSPVVVLVDSGSTHNFIQDRIVKQLGLPQTLSHTFQVLVGNGEELKCDTMCQQVDLTIDSHHVLMDLFVLPLSGANIVLGVQWLKTLGPVLTDYNQLTLKFLKNGQIAQIQGIIRPSCSAFSSPVLLVRKRDGSWRFCVDYRALNAITVKDRFPIPAIDELLDELYGTTWFSKLDLRSGYHQIRMSPNDIAKTAFRTHQGHYEFLVMPFGLCNAPSTFQATMNLILEPYLRHFVIVFFDDILIYSSSFEDHLHHLKLVFECLLTHQFFLKMTKCQFAQQSISYLGHIISSCGVGPDPEKIASMTQWPSPANLKQLRGFLGLTGFYRKFIKNYATIAFPLTELLKKDAFAWSETAQEAFNALKQAMVEAPVLALPNFNEPFMLDTDASRIGMGAVLSQGGHPICYFSKKFCSKLLRASTYVRELCAITEAVKKWRPYLLGRKFIIHTDQRSLRELMTQVIQTPEQQYYLAKLLGYSYEIVYKPGSQSQVADALSRITNSDADFFGITIPHFVFLDKFKQEVLIDTQYQELLANIQHNPLDYAGYRVVNNLIFFKDKLFIPTASSFKRLLLEKFHATPIGGHSGTEKTYGRLRENVYWHGMKKDPLPNPKGIWEDISLDFITGLPSFQSFTVILVVVDRFSKAAHFDMDPIFISSFWKQLFKLNGTQLRMSSAYHPQSDGQTEIVNKHYNTAIHSATGLSPFQVVFGKPPPSLPQYIQGSSSLEALDSDLVTREEIIQSLQKKLEKAQADMKKYADKRRIPHPFGEGDLVLIGEVAFELDLPPKSRIHPVFHASKLKPYHGTEMEALPLPTEAIHNHPLVHPIAILAQQDAEGTSPKVLVQWSNSFPEDATWESLADIEAIFPNLDLEGKVSPDGERDVMDQINTDEPNKGRGKRTSVKPYWTRDFVIPKKPK</sequence>
<evidence type="ECO:0000256" key="11">
    <source>
        <dbReference type="ARBA" id="ARBA00022908"/>
    </source>
</evidence>
<dbReference type="InterPro" id="IPR012337">
    <property type="entry name" value="RNaseH-like_sf"/>
</dbReference>
<dbReference type="GO" id="GO:0004190">
    <property type="term" value="F:aspartic-type endopeptidase activity"/>
    <property type="evidence" value="ECO:0007669"/>
    <property type="project" value="UniProtKB-KW"/>
</dbReference>
<dbReference type="SUPFAM" id="SSF54160">
    <property type="entry name" value="Chromo domain-like"/>
    <property type="match status" value="1"/>
</dbReference>
<keyword evidence="21" id="KW-1185">Reference proteome</keyword>
<accession>A0A2Z6NQT5</accession>
<dbReference type="GO" id="GO:0003964">
    <property type="term" value="F:RNA-directed DNA polymerase activity"/>
    <property type="evidence" value="ECO:0007669"/>
    <property type="project" value="UniProtKB-KW"/>
</dbReference>
<dbReference type="Gene3D" id="2.40.70.10">
    <property type="entry name" value="Acid Proteases"/>
    <property type="match status" value="1"/>
</dbReference>
<dbReference type="PANTHER" id="PTHR37984">
    <property type="entry name" value="PROTEIN CBG26694"/>
    <property type="match status" value="1"/>
</dbReference>
<dbReference type="InterPro" id="IPR021109">
    <property type="entry name" value="Peptidase_aspartic_dom_sf"/>
</dbReference>
<feature type="compositionally biased region" description="Polar residues" evidence="18">
    <location>
        <begin position="48"/>
        <end position="64"/>
    </location>
</feature>
<evidence type="ECO:0000256" key="12">
    <source>
        <dbReference type="ARBA" id="ARBA00022918"/>
    </source>
</evidence>
<dbReference type="EMBL" id="DF974166">
    <property type="protein sequence ID" value="GAU45976.1"/>
    <property type="molecule type" value="Genomic_DNA"/>
</dbReference>
<dbReference type="InterPro" id="IPR050951">
    <property type="entry name" value="Retrovirus_Pol_polyprotein"/>
</dbReference>
<evidence type="ECO:0000259" key="19">
    <source>
        <dbReference type="PROSITE" id="PS50878"/>
    </source>
</evidence>
<evidence type="ECO:0000256" key="18">
    <source>
        <dbReference type="SAM" id="MobiDB-lite"/>
    </source>
</evidence>
<evidence type="ECO:0000256" key="7">
    <source>
        <dbReference type="ARBA" id="ARBA00022759"/>
    </source>
</evidence>
<keyword evidence="9" id="KW-0460">Magnesium</keyword>
<feature type="compositionally biased region" description="Basic and acidic residues" evidence="18">
    <location>
        <begin position="1229"/>
        <end position="1240"/>
    </location>
</feature>
<keyword evidence="1" id="KW-0645">Protease</keyword>
<proteinExistence type="predicted"/>
<keyword evidence="7" id="KW-0255">Endonuclease</keyword>
<dbReference type="InterPro" id="IPR005162">
    <property type="entry name" value="Retrotrans_gag_dom"/>
</dbReference>
<dbReference type="SUPFAM" id="SSF50630">
    <property type="entry name" value="Acid proteases"/>
    <property type="match status" value="1"/>
</dbReference>
<dbReference type="InterPro" id="IPR041588">
    <property type="entry name" value="Integrase_H2C2"/>
</dbReference>
<dbReference type="Pfam" id="PF17921">
    <property type="entry name" value="Integrase_H2C2"/>
    <property type="match status" value="1"/>
</dbReference>
<evidence type="ECO:0000256" key="1">
    <source>
        <dbReference type="ARBA" id="ARBA00022670"/>
    </source>
</evidence>
<dbReference type="InterPro" id="IPR043128">
    <property type="entry name" value="Rev_trsase/Diguanyl_cyclase"/>
</dbReference>
<dbReference type="GO" id="GO:0015074">
    <property type="term" value="P:DNA integration"/>
    <property type="evidence" value="ECO:0007669"/>
    <property type="project" value="UniProtKB-KW"/>
</dbReference>
<keyword evidence="5" id="KW-0479">Metal-binding</keyword>
<dbReference type="Pfam" id="PF03732">
    <property type="entry name" value="Retrotrans_gag"/>
    <property type="match status" value="1"/>
</dbReference>
<dbReference type="Gene3D" id="3.30.70.270">
    <property type="match status" value="2"/>
</dbReference>
<gene>
    <name evidence="20" type="ORF">TSUD_401160</name>
</gene>
<feature type="coiled-coil region" evidence="17">
    <location>
        <begin position="1090"/>
        <end position="1117"/>
    </location>
</feature>
<keyword evidence="15" id="KW-0233">DNA recombination</keyword>
<keyword evidence="2" id="KW-0808">Transferase</keyword>
<dbReference type="CDD" id="cd01647">
    <property type="entry name" value="RT_LTR"/>
    <property type="match status" value="1"/>
</dbReference>
<feature type="region of interest" description="Disordered" evidence="18">
    <location>
        <begin position="41"/>
        <end position="64"/>
    </location>
</feature>
<dbReference type="Gene3D" id="3.10.10.10">
    <property type="entry name" value="HIV Type 1 Reverse Transcriptase, subunit A, domain 1"/>
    <property type="match status" value="1"/>
</dbReference>
<dbReference type="Pfam" id="PF17919">
    <property type="entry name" value="RT_RNaseH_2"/>
    <property type="match status" value="1"/>
</dbReference>
<reference evidence="21" key="1">
    <citation type="journal article" date="2017" name="Front. Plant Sci.">
        <title>Climate Clever Clovers: New Paradigm to Reduce the Environmental Footprint of Ruminants by Breeding Low Methanogenic Forages Utilizing Haplotype Variation.</title>
        <authorList>
            <person name="Kaur P."/>
            <person name="Appels R."/>
            <person name="Bayer P.E."/>
            <person name="Keeble-Gagnere G."/>
            <person name="Wang J."/>
            <person name="Hirakawa H."/>
            <person name="Shirasawa K."/>
            <person name="Vercoe P."/>
            <person name="Stefanova K."/>
            <person name="Durmic Z."/>
            <person name="Nichols P."/>
            <person name="Revell C."/>
            <person name="Isobe S.N."/>
            <person name="Edwards D."/>
            <person name="Erskine W."/>
        </authorList>
    </citation>
    <scope>NUCLEOTIDE SEQUENCE [LARGE SCALE GENOMIC DNA]</scope>
    <source>
        <strain evidence="21">cv. Daliak</strain>
    </source>
</reference>
<dbReference type="Pfam" id="PF24626">
    <property type="entry name" value="SH3_Tf2-1"/>
    <property type="match status" value="1"/>
</dbReference>
<dbReference type="PROSITE" id="PS00141">
    <property type="entry name" value="ASP_PROTEASE"/>
    <property type="match status" value="1"/>
</dbReference>
<keyword evidence="13" id="KW-0239">DNA-directed DNA polymerase</keyword>
<protein>
    <recommendedName>
        <fullName evidence="19">Reverse transcriptase domain-containing protein</fullName>
    </recommendedName>
</protein>
<keyword evidence="6" id="KW-0064">Aspartyl protease</keyword>
<dbReference type="GO" id="GO:0006310">
    <property type="term" value="P:DNA recombination"/>
    <property type="evidence" value="ECO:0007669"/>
    <property type="project" value="UniProtKB-KW"/>
</dbReference>
<dbReference type="GO" id="GO:0006508">
    <property type="term" value="P:proteolysis"/>
    <property type="evidence" value="ECO:0007669"/>
    <property type="project" value="UniProtKB-KW"/>
</dbReference>
<evidence type="ECO:0000256" key="14">
    <source>
        <dbReference type="ARBA" id="ARBA00023125"/>
    </source>
</evidence>
<name>A0A2Z6NQT5_TRISU</name>
<keyword evidence="14" id="KW-0238">DNA-binding</keyword>
<dbReference type="InterPro" id="IPR036397">
    <property type="entry name" value="RNaseH_sf"/>
</dbReference>
<dbReference type="InterPro" id="IPR043502">
    <property type="entry name" value="DNA/RNA_pol_sf"/>
</dbReference>
<evidence type="ECO:0000313" key="21">
    <source>
        <dbReference type="Proteomes" id="UP000242715"/>
    </source>
</evidence>
<dbReference type="Gene3D" id="3.30.420.10">
    <property type="entry name" value="Ribonuclease H-like superfamily/Ribonuclease H"/>
    <property type="match status" value="1"/>
</dbReference>
<dbReference type="Pfam" id="PF00078">
    <property type="entry name" value="RVT_1"/>
    <property type="match status" value="1"/>
</dbReference>
<evidence type="ECO:0000313" key="20">
    <source>
        <dbReference type="EMBL" id="GAU45976.1"/>
    </source>
</evidence>
<keyword evidence="17" id="KW-0175">Coiled coil</keyword>
<dbReference type="GO" id="GO:0046872">
    <property type="term" value="F:metal ion binding"/>
    <property type="evidence" value="ECO:0007669"/>
    <property type="project" value="UniProtKB-KW"/>
</dbReference>
<keyword evidence="3" id="KW-0548">Nucleotidyltransferase</keyword>
<dbReference type="Gene3D" id="3.10.20.370">
    <property type="match status" value="1"/>
</dbReference>
<dbReference type="FunFam" id="3.10.10.10:FF:000007">
    <property type="entry name" value="Retrovirus-related Pol polyprotein from transposon 17.6-like Protein"/>
    <property type="match status" value="1"/>
</dbReference>